<feature type="transmembrane region" description="Helical" evidence="1">
    <location>
        <begin position="455"/>
        <end position="473"/>
    </location>
</feature>
<evidence type="ECO:0000256" key="1">
    <source>
        <dbReference type="SAM" id="Phobius"/>
    </source>
</evidence>
<feature type="transmembrane region" description="Helical" evidence="1">
    <location>
        <begin position="177"/>
        <end position="197"/>
    </location>
</feature>
<keyword evidence="1" id="KW-0472">Membrane</keyword>
<comment type="caution">
    <text evidence="2">The sequence shown here is derived from an EMBL/GenBank/DDBJ whole genome shotgun (WGS) entry which is preliminary data.</text>
</comment>
<accession>A0A420WD83</accession>
<keyword evidence="3" id="KW-1185">Reference proteome</keyword>
<dbReference type="GO" id="GO:0140359">
    <property type="term" value="F:ABC-type transporter activity"/>
    <property type="evidence" value="ECO:0007669"/>
    <property type="project" value="InterPro"/>
</dbReference>
<name>A0A420WD83_9PROT</name>
<dbReference type="GO" id="GO:0005886">
    <property type="term" value="C:plasma membrane"/>
    <property type="evidence" value="ECO:0007669"/>
    <property type="project" value="UniProtKB-SubCell"/>
</dbReference>
<dbReference type="AlphaFoldDB" id="A0A420WD83"/>
<organism evidence="2 3">
    <name type="scientific">Litorimonas taeanensis</name>
    <dbReference type="NCBI Taxonomy" id="568099"/>
    <lineage>
        <taxon>Bacteria</taxon>
        <taxon>Pseudomonadati</taxon>
        <taxon>Pseudomonadota</taxon>
        <taxon>Alphaproteobacteria</taxon>
        <taxon>Maricaulales</taxon>
        <taxon>Robiginitomaculaceae</taxon>
    </lineage>
</organism>
<evidence type="ECO:0000313" key="3">
    <source>
        <dbReference type="Proteomes" id="UP000282211"/>
    </source>
</evidence>
<proteinExistence type="predicted"/>
<feature type="transmembrane region" description="Helical" evidence="1">
    <location>
        <begin position="20"/>
        <end position="41"/>
    </location>
</feature>
<feature type="transmembrane region" description="Helical" evidence="1">
    <location>
        <begin position="238"/>
        <end position="258"/>
    </location>
</feature>
<dbReference type="InParanoid" id="A0A420WD83"/>
<evidence type="ECO:0000313" key="2">
    <source>
        <dbReference type="EMBL" id="RKQ68852.1"/>
    </source>
</evidence>
<reference evidence="2 3" key="1">
    <citation type="submission" date="2018-10" db="EMBL/GenBank/DDBJ databases">
        <title>Genomic Encyclopedia of Type Strains, Phase IV (KMG-IV): sequencing the most valuable type-strain genomes for metagenomic binning, comparative biology and taxonomic classification.</title>
        <authorList>
            <person name="Goeker M."/>
        </authorList>
    </citation>
    <scope>NUCLEOTIDE SEQUENCE [LARGE SCALE GENOMIC DNA]</scope>
    <source>
        <strain evidence="2 3">DSM 22008</strain>
    </source>
</reference>
<keyword evidence="1" id="KW-1133">Transmembrane helix</keyword>
<dbReference type="EMBL" id="RBII01000002">
    <property type="protein sequence ID" value="RKQ68852.1"/>
    <property type="molecule type" value="Genomic_DNA"/>
</dbReference>
<keyword evidence="1" id="KW-0812">Transmembrane</keyword>
<dbReference type="PANTHER" id="PTHR43471:SF1">
    <property type="entry name" value="ABC TRANSPORTER PERMEASE PROTEIN NOSY-RELATED"/>
    <property type="match status" value="1"/>
</dbReference>
<dbReference type="OrthoDB" id="184009at2"/>
<dbReference type="PANTHER" id="PTHR43471">
    <property type="entry name" value="ABC TRANSPORTER PERMEASE"/>
    <property type="match status" value="1"/>
</dbReference>
<protein>
    <submittedName>
        <fullName evidence="2">ABC-2 type transport system permease protein</fullName>
    </submittedName>
</protein>
<feature type="transmembrane region" description="Helical" evidence="1">
    <location>
        <begin position="133"/>
        <end position="151"/>
    </location>
</feature>
<sequence length="478" mass="53062">MTTSLTIAREEWRQWRRSRLAMVSMIVFSILLVFTTVLTLIDAQEARHERLHQQEQAEQTFLDQPDRHPHRMVHYGHYVFRAPPALAIFDPGVDAVTGQSIFLEGHKQNSAMFADARAEARTGGFGALSPAKVYHFFLPLLIIALGHGVILREREARTLGPLLSQGVSGVRLYRGKLLALSVLIMILSLPALFSAFVASLSGESLLAGLVLYLGHLIYLFIWAGLALLVSVATRSRGVALGVLLAVWVLTVLVIPRIGVTSASAALPTEGKILTDMRMNDDLRKLGDGHNASDPAFAKLRADTLKKYGVERIEDLPVNYRGIVASAGEEKLTQTLNQYAEKRLTREAEQASHLSGYSWVSPYLAISGVSRNVAGTDLATHHRFLREAEALRYDFVQGLNKAHVEQLSYEADMNRNKGEEGWRRARVDAGNWQVLKDFRFTPDKAAIRVERALPKILALLLWFVALLGAGVYSARRLTP</sequence>
<dbReference type="Proteomes" id="UP000282211">
    <property type="component" value="Unassembled WGS sequence"/>
</dbReference>
<gene>
    <name evidence="2" type="ORF">DES40_1626</name>
</gene>
<feature type="transmembrane region" description="Helical" evidence="1">
    <location>
        <begin position="209"/>
        <end position="231"/>
    </location>
</feature>
<dbReference type="Pfam" id="PF12679">
    <property type="entry name" value="ABC2_membrane_2"/>
    <property type="match status" value="1"/>
</dbReference>
<dbReference type="Pfam" id="PF12040">
    <property type="entry name" value="DUF3526"/>
    <property type="match status" value="1"/>
</dbReference>
<dbReference type="RefSeq" id="WP_121100602.1">
    <property type="nucleotide sequence ID" value="NZ_RBII01000002.1"/>
</dbReference>
<dbReference type="InterPro" id="IPR021913">
    <property type="entry name" value="DUF3526"/>
</dbReference>